<evidence type="ECO:0000313" key="1">
    <source>
        <dbReference type="EMBL" id="MTH61231.1"/>
    </source>
</evidence>
<sequence length="59" mass="6629">MIADDILARRASELAIRDIDQTHCKGLVARLYQRFPGKARIGGTDPRGFVLVAKPHRWA</sequence>
<organism evidence="1 2">
    <name type="scientific">Paracoccus litorisediminis</name>
    <dbReference type="NCBI Taxonomy" id="2006130"/>
    <lineage>
        <taxon>Bacteria</taxon>
        <taxon>Pseudomonadati</taxon>
        <taxon>Pseudomonadota</taxon>
        <taxon>Alphaproteobacteria</taxon>
        <taxon>Rhodobacterales</taxon>
        <taxon>Paracoccaceae</taxon>
        <taxon>Paracoccus</taxon>
    </lineage>
</organism>
<accession>A0A844HUI5</accession>
<proteinExistence type="predicted"/>
<keyword evidence="2" id="KW-1185">Reference proteome</keyword>
<dbReference type="Proteomes" id="UP000449846">
    <property type="component" value="Unassembled WGS sequence"/>
</dbReference>
<dbReference type="EMBL" id="WMIG01000014">
    <property type="protein sequence ID" value="MTH61231.1"/>
    <property type="molecule type" value="Genomic_DNA"/>
</dbReference>
<dbReference type="RefSeq" id="WP_155041174.1">
    <property type="nucleotide sequence ID" value="NZ_WMIG01000014.1"/>
</dbReference>
<protein>
    <submittedName>
        <fullName evidence="1">Uncharacterized protein</fullName>
    </submittedName>
</protein>
<dbReference type="OrthoDB" id="7873617at2"/>
<gene>
    <name evidence="1" type="ORF">GL300_18630</name>
</gene>
<dbReference type="AlphaFoldDB" id="A0A844HUI5"/>
<evidence type="ECO:0000313" key="2">
    <source>
        <dbReference type="Proteomes" id="UP000449846"/>
    </source>
</evidence>
<name>A0A844HUI5_9RHOB</name>
<comment type="caution">
    <text evidence="1">The sequence shown here is derived from an EMBL/GenBank/DDBJ whole genome shotgun (WGS) entry which is preliminary data.</text>
</comment>
<reference evidence="1 2" key="1">
    <citation type="submission" date="2019-11" db="EMBL/GenBank/DDBJ databases">
        <authorList>
            <person name="Dong K."/>
        </authorList>
    </citation>
    <scope>NUCLEOTIDE SEQUENCE [LARGE SCALE GENOMIC DNA]</scope>
    <source>
        <strain evidence="1 2">NBRC 112902</strain>
    </source>
</reference>